<evidence type="ECO:0000256" key="4">
    <source>
        <dbReference type="HAMAP-Rule" id="MF_01363"/>
    </source>
</evidence>
<dbReference type="Pfam" id="PF00829">
    <property type="entry name" value="Ribosomal_L21p"/>
    <property type="match status" value="1"/>
</dbReference>
<evidence type="ECO:0000256" key="2">
    <source>
        <dbReference type="ARBA" id="ARBA00022980"/>
    </source>
</evidence>
<accession>A0A1G2UT92</accession>
<dbReference type="HAMAP" id="MF_01363">
    <property type="entry name" value="Ribosomal_bL21"/>
    <property type="match status" value="1"/>
</dbReference>
<comment type="function">
    <text evidence="4 5">This protein binds to 23S rRNA in the presence of protein L20.</text>
</comment>
<dbReference type="NCBIfam" id="TIGR00061">
    <property type="entry name" value="L21"/>
    <property type="match status" value="1"/>
</dbReference>
<comment type="caution">
    <text evidence="6">The sequence shown here is derived from an EMBL/GenBank/DDBJ whole genome shotgun (WGS) entry which is preliminary data.</text>
</comment>
<name>A0A1G2UT92_9BACT</name>
<dbReference type="InterPro" id="IPR036164">
    <property type="entry name" value="bL21-like_sf"/>
</dbReference>
<evidence type="ECO:0000256" key="1">
    <source>
        <dbReference type="ARBA" id="ARBA00008563"/>
    </source>
</evidence>
<dbReference type="GO" id="GO:0005840">
    <property type="term" value="C:ribosome"/>
    <property type="evidence" value="ECO:0007669"/>
    <property type="project" value="UniProtKB-KW"/>
</dbReference>
<dbReference type="SUPFAM" id="SSF141091">
    <property type="entry name" value="L21p-like"/>
    <property type="match status" value="1"/>
</dbReference>
<evidence type="ECO:0000256" key="3">
    <source>
        <dbReference type="ARBA" id="ARBA00023274"/>
    </source>
</evidence>
<keyword evidence="4 5" id="KW-0694">RNA-binding</keyword>
<dbReference type="GO" id="GO:0003735">
    <property type="term" value="F:structural constituent of ribosome"/>
    <property type="evidence" value="ECO:0007669"/>
    <property type="project" value="InterPro"/>
</dbReference>
<comment type="similarity">
    <text evidence="1 4 5">Belongs to the bacterial ribosomal protein bL21 family.</text>
</comment>
<keyword evidence="2 4" id="KW-0689">Ribosomal protein</keyword>
<reference evidence="6 7" key="1">
    <citation type="journal article" date="2016" name="Nat. Commun.">
        <title>Thousands of microbial genomes shed light on interconnected biogeochemical processes in an aquifer system.</title>
        <authorList>
            <person name="Anantharaman K."/>
            <person name="Brown C.T."/>
            <person name="Hug L.A."/>
            <person name="Sharon I."/>
            <person name="Castelle C.J."/>
            <person name="Probst A.J."/>
            <person name="Thomas B.C."/>
            <person name="Singh A."/>
            <person name="Wilkins M.J."/>
            <person name="Karaoz U."/>
            <person name="Brodie E.L."/>
            <person name="Williams K.H."/>
            <person name="Hubbard S.S."/>
            <person name="Banfield J.F."/>
        </authorList>
    </citation>
    <scope>NUCLEOTIDE SEQUENCE [LARGE SCALE GENOMIC DNA]</scope>
</reference>
<evidence type="ECO:0000256" key="5">
    <source>
        <dbReference type="RuleBase" id="RU000562"/>
    </source>
</evidence>
<sequence>MKNEFAVINTGGKQYKVSKGDVIKIEKLSAKGGPASGWKVGDKIVFDKVMLVEDGKDTTIGTPYIKEAKVEATLSEIGRNKTVEVIKYKQKSRYFKKYGHRQPWFKVTISAIK</sequence>
<evidence type="ECO:0000313" key="7">
    <source>
        <dbReference type="Proteomes" id="UP000176558"/>
    </source>
</evidence>
<dbReference type="AlphaFoldDB" id="A0A1G2UT92"/>
<keyword evidence="4 5" id="KW-0699">rRNA-binding</keyword>
<dbReference type="GO" id="GO:0005737">
    <property type="term" value="C:cytoplasm"/>
    <property type="evidence" value="ECO:0007669"/>
    <property type="project" value="UniProtKB-ARBA"/>
</dbReference>
<comment type="subunit">
    <text evidence="4">Part of the 50S ribosomal subunit. Contacts protein L20.</text>
</comment>
<dbReference type="Proteomes" id="UP000176558">
    <property type="component" value="Unassembled WGS sequence"/>
</dbReference>
<dbReference type="PANTHER" id="PTHR21349:SF0">
    <property type="entry name" value="LARGE RIBOSOMAL SUBUNIT PROTEIN BL21M"/>
    <property type="match status" value="1"/>
</dbReference>
<dbReference type="PANTHER" id="PTHR21349">
    <property type="entry name" value="50S RIBOSOMAL PROTEIN L21"/>
    <property type="match status" value="1"/>
</dbReference>
<organism evidence="6 7">
    <name type="scientific">Candidatus Zambryskibacteria bacterium RIFCSPLOWO2_12_FULL_39_23</name>
    <dbReference type="NCBI Taxonomy" id="1802776"/>
    <lineage>
        <taxon>Bacteria</taxon>
        <taxon>Candidatus Zambryskiibacteriota</taxon>
    </lineage>
</organism>
<dbReference type="InterPro" id="IPR028909">
    <property type="entry name" value="bL21-like"/>
</dbReference>
<protein>
    <recommendedName>
        <fullName evidence="4">Large ribosomal subunit protein bL21</fullName>
    </recommendedName>
</protein>
<dbReference type="GO" id="GO:0006412">
    <property type="term" value="P:translation"/>
    <property type="evidence" value="ECO:0007669"/>
    <property type="project" value="UniProtKB-UniRule"/>
</dbReference>
<dbReference type="GO" id="GO:1990904">
    <property type="term" value="C:ribonucleoprotein complex"/>
    <property type="evidence" value="ECO:0007669"/>
    <property type="project" value="UniProtKB-KW"/>
</dbReference>
<dbReference type="EMBL" id="MHWT01000014">
    <property type="protein sequence ID" value="OHB12609.1"/>
    <property type="molecule type" value="Genomic_DNA"/>
</dbReference>
<dbReference type="GO" id="GO:0019843">
    <property type="term" value="F:rRNA binding"/>
    <property type="evidence" value="ECO:0007669"/>
    <property type="project" value="UniProtKB-UniRule"/>
</dbReference>
<keyword evidence="3 4" id="KW-0687">Ribonucleoprotein</keyword>
<proteinExistence type="inferred from homology"/>
<evidence type="ECO:0000313" key="6">
    <source>
        <dbReference type="EMBL" id="OHB12609.1"/>
    </source>
</evidence>
<gene>
    <name evidence="4" type="primary">rplU</name>
    <name evidence="6" type="ORF">A3G99_02200</name>
</gene>
<dbReference type="InterPro" id="IPR001787">
    <property type="entry name" value="Ribosomal_bL21"/>
</dbReference>